<dbReference type="AlphaFoldDB" id="A0A918FJ35"/>
<gene>
    <name evidence="1" type="ORF">GCM10008957_56590</name>
</gene>
<evidence type="ECO:0008006" key="3">
    <source>
        <dbReference type="Google" id="ProtNLM"/>
    </source>
</evidence>
<accession>A0A918FJ35</accession>
<dbReference type="RefSeq" id="WP_189093874.1">
    <property type="nucleotide sequence ID" value="NZ_BMQL01000114.1"/>
</dbReference>
<dbReference type="Proteomes" id="UP000603865">
    <property type="component" value="Unassembled WGS sequence"/>
</dbReference>
<reference evidence="1" key="2">
    <citation type="submission" date="2020-09" db="EMBL/GenBank/DDBJ databases">
        <authorList>
            <person name="Sun Q."/>
            <person name="Ohkuma M."/>
        </authorList>
    </citation>
    <scope>NUCLEOTIDE SEQUENCE</scope>
    <source>
        <strain evidence="1">JCM 31311</strain>
    </source>
</reference>
<organism evidence="1 2">
    <name type="scientific">Deinococcus ruber</name>
    <dbReference type="NCBI Taxonomy" id="1848197"/>
    <lineage>
        <taxon>Bacteria</taxon>
        <taxon>Thermotogati</taxon>
        <taxon>Deinococcota</taxon>
        <taxon>Deinococci</taxon>
        <taxon>Deinococcales</taxon>
        <taxon>Deinococcaceae</taxon>
        <taxon>Deinococcus</taxon>
    </lineage>
</organism>
<evidence type="ECO:0000313" key="2">
    <source>
        <dbReference type="Proteomes" id="UP000603865"/>
    </source>
</evidence>
<evidence type="ECO:0000313" key="1">
    <source>
        <dbReference type="EMBL" id="GGR41138.1"/>
    </source>
</evidence>
<name>A0A918FJ35_9DEIO</name>
<sequence length="260" mass="29670">MCRPNFSLLPIHDAFQRLTLWLNPQMPTKLLHDHEKISDAQLVAVALLQRIHKAVYFRHWWRFLKLNHVAWFPSETQARIRLARLTPVIERLSVEVQRLDFVVIDSEPLPMSTFKRAPRCKFPGATHGFGTSGPVYGFKLHAWTTLNGKIAKDEIHPANLHDFTVGCIMKRDWPAYGGPKQIGDKGDQSGTYLTPPKNNAKQLDPRWKEEYAAARKIVESTFSALAGSGLRWGQVKTMLSLRLKVALLVFAHNLKFRDLG</sequence>
<dbReference type="NCBIfam" id="NF033520">
    <property type="entry name" value="transpos_IS982"/>
    <property type="match status" value="1"/>
</dbReference>
<keyword evidence="2" id="KW-1185">Reference proteome</keyword>
<reference evidence="1" key="1">
    <citation type="journal article" date="2014" name="Int. J. Syst. Evol. Microbiol.">
        <title>Complete genome sequence of Corynebacterium casei LMG S-19264T (=DSM 44701T), isolated from a smear-ripened cheese.</title>
        <authorList>
            <consortium name="US DOE Joint Genome Institute (JGI-PGF)"/>
            <person name="Walter F."/>
            <person name="Albersmeier A."/>
            <person name="Kalinowski J."/>
            <person name="Ruckert C."/>
        </authorList>
    </citation>
    <scope>NUCLEOTIDE SEQUENCE</scope>
    <source>
        <strain evidence="1">JCM 31311</strain>
    </source>
</reference>
<proteinExistence type="predicted"/>
<protein>
    <recommendedName>
        <fullName evidence="3">Transposase</fullName>
    </recommendedName>
</protein>
<dbReference type="EMBL" id="BMQL01000114">
    <property type="protein sequence ID" value="GGR41138.1"/>
    <property type="molecule type" value="Genomic_DNA"/>
</dbReference>
<comment type="caution">
    <text evidence="1">The sequence shown here is derived from an EMBL/GenBank/DDBJ whole genome shotgun (WGS) entry which is preliminary data.</text>
</comment>